<reference evidence="1 2" key="1">
    <citation type="submission" date="2014-12" db="EMBL/GenBank/DDBJ databases">
        <title>Draft genome sequences of 29 type strains of Enterococci.</title>
        <authorList>
            <person name="Zhong Z."/>
            <person name="Sun Z."/>
            <person name="Liu W."/>
            <person name="Zhang W."/>
            <person name="Zhang H."/>
        </authorList>
    </citation>
    <scope>NUCLEOTIDE SEQUENCE [LARGE SCALE GENOMIC DNA]</scope>
    <source>
        <strain evidence="1 2">DSM 15687</strain>
    </source>
</reference>
<protein>
    <submittedName>
        <fullName evidence="1">Uncharacterized protein</fullName>
    </submittedName>
</protein>
<dbReference type="Proteomes" id="UP000182152">
    <property type="component" value="Unassembled WGS sequence"/>
</dbReference>
<evidence type="ECO:0000313" key="1">
    <source>
        <dbReference type="EMBL" id="OJG83574.1"/>
    </source>
</evidence>
<organism evidence="1 2">
    <name type="scientific">Enterococcus ratti</name>
    <dbReference type="NCBI Taxonomy" id="150033"/>
    <lineage>
        <taxon>Bacteria</taxon>
        <taxon>Bacillati</taxon>
        <taxon>Bacillota</taxon>
        <taxon>Bacilli</taxon>
        <taxon>Lactobacillales</taxon>
        <taxon>Enterococcaceae</taxon>
        <taxon>Enterococcus</taxon>
    </lineage>
</organism>
<keyword evidence="2" id="KW-1185">Reference proteome</keyword>
<dbReference type="AlphaFoldDB" id="A0A1L8WRB5"/>
<accession>A0A1L8WRB5</accession>
<evidence type="ECO:0000313" key="2">
    <source>
        <dbReference type="Proteomes" id="UP000182152"/>
    </source>
</evidence>
<dbReference type="EMBL" id="JXLB01000003">
    <property type="protein sequence ID" value="OJG83574.1"/>
    <property type="molecule type" value="Genomic_DNA"/>
</dbReference>
<dbReference type="OrthoDB" id="2187475at2"/>
<sequence>MDNKIKEKMNKEVNKARKNYTREKDKYGLDMRNIFYQKWNLLKNNKDVNYGNEYNYIVEFMYLYKKAIEKHPEQFKDRKVEKLKDSLENSIGCSYNTKYFKSCMKALENNNPDSFLIIPISYFLMSNEEIVGHSVSLVIQKEEDKIKIKVCNKGGQLVPNEKPSIDENLTEEKFYKLARLAKWDRWNNLSNTEKSESYNNLTESEKLSRLNDLTALEKLWIDSKSKQLRPIYVYEFKETKENIKNISKAIRIGQLNPRLKDLRWFHLFRNLGLRILLFKDKYRNLLHYDTRIEYPLNKLHRHAEKSYYLECAANSQILGNCGIKNLSMAFKYALGEPQEEKIKGQTFVKYKQVKNLDKMLIEAAKEELKDVEFDKFVDDIKVEYSKKKAEFSILPVETKMKMKKLYVKIAQEETPCLMPIKHNEIYEKVHQVMQKAESKEQSR</sequence>
<comment type="caution">
    <text evidence="1">The sequence shown here is derived from an EMBL/GenBank/DDBJ whole genome shotgun (WGS) entry which is preliminary data.</text>
</comment>
<dbReference type="RefSeq" id="WP_071854725.1">
    <property type="nucleotide sequence ID" value="NZ_JXLB01000003.1"/>
</dbReference>
<gene>
    <name evidence="1" type="ORF">RV14_GL001452</name>
</gene>
<name>A0A1L8WRB5_9ENTE</name>
<proteinExistence type="predicted"/>